<dbReference type="InterPro" id="IPR050661">
    <property type="entry name" value="BglG_antiterminators"/>
</dbReference>
<dbReference type="InterPro" id="IPR036634">
    <property type="entry name" value="PRD_sf"/>
</dbReference>
<feature type="domain" description="PRD" evidence="8">
    <location>
        <begin position="183"/>
        <end position="288"/>
    </location>
</feature>
<dbReference type="PANTHER" id="PTHR30185:SF13">
    <property type="entry name" value="LICABCH OPERON REGULATOR-RELATED"/>
    <property type="match status" value="1"/>
</dbReference>
<dbReference type="InterPro" id="IPR016152">
    <property type="entry name" value="PTrfase/Anion_transptr"/>
</dbReference>
<dbReference type="Pfam" id="PF00359">
    <property type="entry name" value="PTS_EIIA_2"/>
    <property type="match status" value="1"/>
</dbReference>
<evidence type="ECO:0000256" key="5">
    <source>
        <dbReference type="ARBA" id="ARBA00023163"/>
    </source>
</evidence>
<dbReference type="Gene3D" id="3.40.930.10">
    <property type="entry name" value="Mannitol-specific EII, Chain A"/>
    <property type="match status" value="1"/>
</dbReference>
<dbReference type="InterPro" id="IPR036095">
    <property type="entry name" value="PTS_EIIB-like_sf"/>
</dbReference>
<reference evidence="9" key="2">
    <citation type="submission" date="2021-04" db="EMBL/GenBank/DDBJ databases">
        <authorList>
            <person name="Gilroy R."/>
        </authorList>
    </citation>
    <scope>NUCLEOTIDE SEQUENCE</scope>
    <source>
        <strain evidence="9">ChiHjej12B11-14209</strain>
    </source>
</reference>
<dbReference type="Pfam" id="PF00874">
    <property type="entry name" value="PRD"/>
    <property type="match status" value="2"/>
</dbReference>
<keyword evidence="5" id="KW-0804">Transcription</keyword>
<dbReference type="PROSITE" id="PS51099">
    <property type="entry name" value="PTS_EIIB_TYPE_2"/>
    <property type="match status" value="1"/>
</dbReference>
<reference evidence="9" key="1">
    <citation type="journal article" date="2021" name="PeerJ">
        <title>Extensive microbial diversity within the chicken gut microbiome revealed by metagenomics and culture.</title>
        <authorList>
            <person name="Gilroy R."/>
            <person name="Ravi A."/>
            <person name="Getino M."/>
            <person name="Pursley I."/>
            <person name="Horton D.L."/>
            <person name="Alikhan N.F."/>
            <person name="Baker D."/>
            <person name="Gharbi K."/>
            <person name="Hall N."/>
            <person name="Watson M."/>
            <person name="Adriaenssens E.M."/>
            <person name="Foster-Nyarko E."/>
            <person name="Jarju S."/>
            <person name="Secka A."/>
            <person name="Antonio M."/>
            <person name="Oren A."/>
            <person name="Chaudhuri R.R."/>
            <person name="La Ragione R."/>
            <person name="Hildebrand F."/>
            <person name="Pallen M.J."/>
        </authorList>
    </citation>
    <scope>NUCLEOTIDE SEQUENCE</scope>
    <source>
        <strain evidence="9">ChiHjej12B11-14209</strain>
    </source>
</reference>
<dbReference type="PROSITE" id="PS51372">
    <property type="entry name" value="PRD_2"/>
    <property type="match status" value="2"/>
</dbReference>
<dbReference type="Gene3D" id="1.10.1790.10">
    <property type="entry name" value="PRD domain"/>
    <property type="match status" value="2"/>
</dbReference>
<gene>
    <name evidence="9" type="ORF">IAA19_02805</name>
</gene>
<sequence length="644" mass="71691">MDVETARLVMYIADHSGARPDELAERYGVSSRTVRNHVHAANRELASIARLELPRGGGYQLVVDDEAAFGRWVEKQRGRDRQALPQTPEARVSYLLNDLLSRNDYITLDALAGILFVSRASISNDLKQVEARLLHFGLTLEKRPHHGIRVIGSEMARRLCLASLAMDVADGPFAAGTSDVDVDERRELLDVVSSCVERVTAEERFSVNSMAYRNLVTHIAIAILRMRAGCYVPMETEQLAAIKRSAAFPIAERIAHAIGAATGMSLPEEEVAYIAIHLSGRQTLVDTSAEESGLVISDEAWEVVQEMVEVVRRVFRFDFRGDLELLMNLARHVVPLAVRLRYHLKLENPILAEVKSRFSLAFSMALEASSVLAEKYGAVPSEDEVGYLALAFALALERQKTELPKKNILVVCATGAGSARLLEYRYRQEFGAYVDKIVTCDAAHVRHVDFTNIDYVFTTVPLAEKLPVPVREVGYILEPDEVESVRALLTSRSRVDARSLFRRELYFDHLACTTREEALERLCERVASVEDVGPDFYELVARRERAASTAFGNRVAVPHPLEPASQRSFVAVALLDQPVRWGRQDVEVLLLLSLSEDAGDAPEGFQEALAELVLSAEAVDRLLADRDWGTLMELLDSLRAGTNR</sequence>
<feature type="domain" description="PTS EIIA type-2" evidence="6">
    <location>
        <begin position="499"/>
        <end position="638"/>
    </location>
</feature>
<comment type="caution">
    <text evidence="9">The sequence shown here is derived from an EMBL/GenBank/DDBJ whole genome shotgun (WGS) entry which is preliminary data.</text>
</comment>
<dbReference type="AlphaFoldDB" id="A0A9D2EY61"/>
<dbReference type="InterPro" id="IPR002178">
    <property type="entry name" value="PTS_EIIA_type-2_dom"/>
</dbReference>
<keyword evidence="2" id="KW-0677">Repeat</keyword>
<dbReference type="GO" id="GO:0008982">
    <property type="term" value="F:protein-N(PI)-phosphohistidine-sugar phosphotransferase activity"/>
    <property type="evidence" value="ECO:0007669"/>
    <property type="project" value="InterPro"/>
</dbReference>
<evidence type="ECO:0000259" key="6">
    <source>
        <dbReference type="PROSITE" id="PS51094"/>
    </source>
</evidence>
<dbReference type="PROSITE" id="PS51094">
    <property type="entry name" value="PTS_EIIA_TYPE_2"/>
    <property type="match status" value="1"/>
</dbReference>
<protein>
    <submittedName>
        <fullName evidence="9">BglG family transcription antiterminator</fullName>
    </submittedName>
</protein>
<evidence type="ECO:0000259" key="8">
    <source>
        <dbReference type="PROSITE" id="PS51372"/>
    </source>
</evidence>
<feature type="domain" description="PTS EIIB type-2" evidence="7">
    <location>
        <begin position="406"/>
        <end position="497"/>
    </location>
</feature>
<evidence type="ECO:0000256" key="2">
    <source>
        <dbReference type="ARBA" id="ARBA00022737"/>
    </source>
</evidence>
<dbReference type="CDD" id="cd05568">
    <property type="entry name" value="PTS_IIB_bgl_like"/>
    <property type="match status" value="1"/>
</dbReference>
<keyword evidence="1" id="KW-0808">Transferase</keyword>
<evidence type="ECO:0000313" key="9">
    <source>
        <dbReference type="EMBL" id="HIZ45933.1"/>
    </source>
</evidence>
<dbReference type="Pfam" id="PF05043">
    <property type="entry name" value="Mga"/>
    <property type="match status" value="1"/>
</dbReference>
<accession>A0A9D2EY61</accession>
<dbReference type="InterPro" id="IPR011608">
    <property type="entry name" value="PRD"/>
</dbReference>
<dbReference type="InterPro" id="IPR013011">
    <property type="entry name" value="PTS_EIIB_2"/>
</dbReference>
<name>A0A9D2EY61_9ACTN</name>
<dbReference type="Gene3D" id="3.40.50.2300">
    <property type="match status" value="1"/>
</dbReference>
<evidence type="ECO:0000256" key="1">
    <source>
        <dbReference type="ARBA" id="ARBA00022679"/>
    </source>
</evidence>
<evidence type="ECO:0000313" key="10">
    <source>
        <dbReference type="Proteomes" id="UP000824062"/>
    </source>
</evidence>
<dbReference type="GO" id="GO:0009401">
    <property type="term" value="P:phosphoenolpyruvate-dependent sugar phosphotransferase system"/>
    <property type="evidence" value="ECO:0007669"/>
    <property type="project" value="InterPro"/>
</dbReference>
<dbReference type="Proteomes" id="UP000824062">
    <property type="component" value="Unassembled WGS sequence"/>
</dbReference>
<dbReference type="SUPFAM" id="SSF55804">
    <property type="entry name" value="Phoshotransferase/anion transport protein"/>
    <property type="match status" value="1"/>
</dbReference>
<evidence type="ECO:0000256" key="3">
    <source>
        <dbReference type="ARBA" id="ARBA00023015"/>
    </source>
</evidence>
<dbReference type="SUPFAM" id="SSF52794">
    <property type="entry name" value="PTS system IIB component-like"/>
    <property type="match status" value="1"/>
</dbReference>
<dbReference type="SUPFAM" id="SSF63520">
    <property type="entry name" value="PTS-regulatory domain, PRD"/>
    <property type="match status" value="2"/>
</dbReference>
<keyword evidence="3" id="KW-0805">Transcription regulation</keyword>
<feature type="domain" description="PRD" evidence="8">
    <location>
        <begin position="295"/>
        <end position="402"/>
    </location>
</feature>
<proteinExistence type="predicted"/>
<evidence type="ECO:0000259" key="7">
    <source>
        <dbReference type="PROSITE" id="PS51099"/>
    </source>
</evidence>
<keyword evidence="4" id="KW-0010">Activator</keyword>
<dbReference type="InterPro" id="IPR007737">
    <property type="entry name" value="Mga_HTH"/>
</dbReference>
<dbReference type="GO" id="GO:0006355">
    <property type="term" value="P:regulation of DNA-templated transcription"/>
    <property type="evidence" value="ECO:0007669"/>
    <property type="project" value="InterPro"/>
</dbReference>
<evidence type="ECO:0000256" key="4">
    <source>
        <dbReference type="ARBA" id="ARBA00023159"/>
    </source>
</evidence>
<organism evidence="9 10">
    <name type="scientific">Candidatus Olsenella pullistercoris</name>
    <dbReference type="NCBI Taxonomy" id="2838712"/>
    <lineage>
        <taxon>Bacteria</taxon>
        <taxon>Bacillati</taxon>
        <taxon>Actinomycetota</taxon>
        <taxon>Coriobacteriia</taxon>
        <taxon>Coriobacteriales</taxon>
        <taxon>Atopobiaceae</taxon>
        <taxon>Olsenella</taxon>
    </lineage>
</organism>
<dbReference type="EMBL" id="DXBM01000028">
    <property type="protein sequence ID" value="HIZ45933.1"/>
    <property type="molecule type" value="Genomic_DNA"/>
</dbReference>
<dbReference type="SUPFAM" id="SSF46785">
    <property type="entry name" value="Winged helix' DNA-binding domain"/>
    <property type="match status" value="1"/>
</dbReference>
<dbReference type="PANTHER" id="PTHR30185">
    <property type="entry name" value="CRYPTIC BETA-GLUCOSIDE BGL OPERON ANTITERMINATOR"/>
    <property type="match status" value="1"/>
</dbReference>
<dbReference type="InterPro" id="IPR036390">
    <property type="entry name" value="WH_DNA-bd_sf"/>
</dbReference>